<evidence type="ECO:0000313" key="1">
    <source>
        <dbReference type="EMBL" id="CAI9916133.1"/>
    </source>
</evidence>
<dbReference type="EMBL" id="CATOUU010000094">
    <property type="protein sequence ID" value="CAI9916133.1"/>
    <property type="molecule type" value="Genomic_DNA"/>
</dbReference>
<accession>A0AA86NB42</accession>
<dbReference type="Proteomes" id="UP001642409">
    <property type="component" value="Unassembled WGS sequence"/>
</dbReference>
<dbReference type="AlphaFoldDB" id="A0AA86NB42"/>
<organism evidence="1">
    <name type="scientific">Hexamita inflata</name>
    <dbReference type="NCBI Taxonomy" id="28002"/>
    <lineage>
        <taxon>Eukaryota</taxon>
        <taxon>Metamonada</taxon>
        <taxon>Diplomonadida</taxon>
        <taxon>Hexamitidae</taxon>
        <taxon>Hexamitinae</taxon>
        <taxon>Hexamita</taxon>
    </lineage>
</organism>
<protein>
    <recommendedName>
        <fullName evidence="4">C2H2-type domain-containing protein</fullName>
    </recommendedName>
</protein>
<keyword evidence="3" id="KW-1185">Reference proteome</keyword>
<dbReference type="EMBL" id="CAXDID020000242">
    <property type="protein sequence ID" value="CAL6062880.1"/>
    <property type="molecule type" value="Genomic_DNA"/>
</dbReference>
<evidence type="ECO:0008006" key="4">
    <source>
        <dbReference type="Google" id="ProtNLM"/>
    </source>
</evidence>
<proteinExistence type="predicted"/>
<reference evidence="2 3" key="2">
    <citation type="submission" date="2024-07" db="EMBL/GenBank/DDBJ databases">
        <authorList>
            <person name="Akdeniz Z."/>
        </authorList>
    </citation>
    <scope>NUCLEOTIDE SEQUENCE [LARGE SCALE GENOMIC DNA]</scope>
</reference>
<evidence type="ECO:0000313" key="2">
    <source>
        <dbReference type="EMBL" id="CAL6062880.1"/>
    </source>
</evidence>
<gene>
    <name evidence="1" type="ORF">HINF_LOCUS3778</name>
    <name evidence="2" type="ORF">HINF_LOCUS50445</name>
</gene>
<name>A0AA86NB42_9EUKA</name>
<reference evidence="1" key="1">
    <citation type="submission" date="2023-06" db="EMBL/GenBank/DDBJ databases">
        <authorList>
            <person name="Kurt Z."/>
        </authorList>
    </citation>
    <scope>NUCLEOTIDE SEQUENCE</scope>
</reference>
<evidence type="ECO:0000313" key="3">
    <source>
        <dbReference type="Proteomes" id="UP001642409"/>
    </source>
</evidence>
<comment type="caution">
    <text evidence="1">The sequence shown here is derived from an EMBL/GenBank/DDBJ whole genome shotgun (WGS) entry which is preliminary data.</text>
</comment>
<sequence>MMKTHHKILTDQLLTELANNQQLLSKLNEINEIDSQKPTEVNPKLTEKQLELLKSVSQDYQQKMQVPLHYIHPSCISDDYNYKNTIKTLQAQFNAADNASATFPRAIHSVLSCDPAGFYRCLEQYKYFDQYPTTLYEGQQINELVYNEEEFPGHCGCKITEKLPVTKTLIDSQVYQFAKQKPQILAAQMVGSELVTLAQTSENLPEKLIVKCRAAGCFAQFIVSAAVLNSDFSSESDQLFLQHMQHHCGASPYRCNTCFNKLFNGNFSTSQLILNSVVCEQFYFDSLCSYLVHLQKHQKVLYNYESTENFKCLFCVQIGTEAEIIQHLKTHSNYNMNDITVVQDVLARYKQGYSTK</sequence>